<sequence>MGAEGQAAQAGHQGRVISALGLVQILNWGSSYYLMAVLAQPIIAETGWPLPVVVGALSVALVAAALVSPLTGRLIARHGGRPVLAAASVLLAAGLAVSAMASTLWAFYLGWAIIGLGMGAGLYDPVFATLGRLYRADARRAITTLTLWGGFASTVCWPLSTALLDGLGWRGTALAYAGLHLLLSLPLTLFAVPKEPQSPRGPTQSADNLPLTAPERRAFCLMAAILVSMGLAVTMISVHLLSLLQSQGLSFAEAVALGAMIGPAQVAGRLVDMAGRGRHHPIWSLLFSCGAVALGLVLLAMNLPMPALAMILYGAGNGVFSIARGALPLAMFGPARYPALMGRLARPALLAQAAAPVLGGALISRFGPASTWAVIAALGVLCFAFALWLKAWRTESVAAG</sequence>
<evidence type="ECO:0000256" key="3">
    <source>
        <dbReference type="ARBA" id="ARBA00023136"/>
    </source>
</evidence>
<dbReference type="Pfam" id="PF07690">
    <property type="entry name" value="MFS_1"/>
    <property type="match status" value="1"/>
</dbReference>
<keyword evidence="2 4" id="KW-1133">Transmembrane helix</keyword>
<dbReference type="Gene3D" id="1.20.1250.20">
    <property type="entry name" value="MFS general substrate transporter like domains"/>
    <property type="match status" value="1"/>
</dbReference>
<dbReference type="PATRIC" id="fig|1367847.3.peg.4218"/>
<dbReference type="RefSeq" id="WP_020953019.1">
    <property type="nucleotide sequence ID" value="NC_022043.1"/>
</dbReference>
<dbReference type="InterPro" id="IPR036259">
    <property type="entry name" value="MFS_trans_sf"/>
</dbReference>
<dbReference type="OrthoDB" id="7200137at2"/>
<dbReference type="SUPFAM" id="SSF103473">
    <property type="entry name" value="MFS general substrate transporter"/>
    <property type="match status" value="1"/>
</dbReference>
<dbReference type="PROSITE" id="PS50850">
    <property type="entry name" value="MFS"/>
    <property type="match status" value="1"/>
</dbReference>
<evidence type="ECO:0000259" key="5">
    <source>
        <dbReference type="PROSITE" id="PS50850"/>
    </source>
</evidence>
<keyword evidence="3 4" id="KW-0472">Membrane</keyword>
<proteinExistence type="predicted"/>
<evidence type="ECO:0000256" key="2">
    <source>
        <dbReference type="ARBA" id="ARBA00022989"/>
    </source>
</evidence>
<feature type="domain" description="Major facilitator superfamily (MFS) profile" evidence="5">
    <location>
        <begin position="16"/>
        <end position="394"/>
    </location>
</feature>
<dbReference type="KEGG" id="pami:JCM7686_pAMI5p182"/>
<dbReference type="GO" id="GO:0022857">
    <property type="term" value="F:transmembrane transporter activity"/>
    <property type="evidence" value="ECO:0007669"/>
    <property type="project" value="InterPro"/>
</dbReference>
<feature type="transmembrane region" description="Helical" evidence="4">
    <location>
        <begin position="173"/>
        <end position="192"/>
    </location>
</feature>
<evidence type="ECO:0000313" key="7">
    <source>
        <dbReference type="Proteomes" id="UP000015480"/>
    </source>
</evidence>
<evidence type="ECO:0000313" key="6">
    <source>
        <dbReference type="EMBL" id="AGT11248.1"/>
    </source>
</evidence>
<accession>S5YIE2</accession>
<dbReference type="HOGENOM" id="CLU_001265_59_0_5"/>
<feature type="transmembrane region" description="Helical" evidence="4">
    <location>
        <begin position="307"/>
        <end position="332"/>
    </location>
</feature>
<keyword evidence="7" id="KW-1185">Reference proteome</keyword>
<protein>
    <submittedName>
        <fullName evidence="6">Major facilitator superfamily MFS-1</fullName>
    </submittedName>
</protein>
<dbReference type="PANTHER" id="PTHR11360">
    <property type="entry name" value="MONOCARBOXYLATE TRANSPORTER"/>
    <property type="match status" value="1"/>
</dbReference>
<geneLocation type="plasmid" evidence="6 7">
    <name>pAMI5</name>
</geneLocation>
<organism evidence="6 7">
    <name type="scientific">Paracoccus aminophilus JCM 7686</name>
    <dbReference type="NCBI Taxonomy" id="1367847"/>
    <lineage>
        <taxon>Bacteria</taxon>
        <taxon>Pseudomonadati</taxon>
        <taxon>Pseudomonadota</taxon>
        <taxon>Alphaproteobacteria</taxon>
        <taxon>Rhodobacterales</taxon>
        <taxon>Paracoccaceae</taxon>
        <taxon>Paracoccus</taxon>
    </lineage>
</organism>
<feature type="transmembrane region" description="Helical" evidence="4">
    <location>
        <begin position="25"/>
        <end position="44"/>
    </location>
</feature>
<dbReference type="InterPro" id="IPR011701">
    <property type="entry name" value="MFS"/>
</dbReference>
<gene>
    <name evidence="6" type="ORF">JCM7686_pAMI5p182</name>
</gene>
<keyword evidence="6" id="KW-0614">Plasmid</keyword>
<feature type="transmembrane region" description="Helical" evidence="4">
    <location>
        <begin position="142"/>
        <end position="161"/>
    </location>
</feature>
<feature type="transmembrane region" description="Helical" evidence="4">
    <location>
        <begin position="50"/>
        <end position="71"/>
    </location>
</feature>
<feature type="transmembrane region" description="Helical" evidence="4">
    <location>
        <begin position="282"/>
        <end position="301"/>
    </location>
</feature>
<evidence type="ECO:0000256" key="4">
    <source>
        <dbReference type="SAM" id="Phobius"/>
    </source>
</evidence>
<feature type="transmembrane region" description="Helical" evidence="4">
    <location>
        <begin position="83"/>
        <end position="102"/>
    </location>
</feature>
<keyword evidence="1 4" id="KW-0812">Transmembrane</keyword>
<dbReference type="AlphaFoldDB" id="S5YIE2"/>
<dbReference type="PANTHER" id="PTHR11360:SF308">
    <property type="entry name" value="BLL3089 PROTEIN"/>
    <property type="match status" value="1"/>
</dbReference>
<dbReference type="Proteomes" id="UP000015480">
    <property type="component" value="Plasmid pAMI5"/>
</dbReference>
<evidence type="ECO:0000256" key="1">
    <source>
        <dbReference type="ARBA" id="ARBA00022692"/>
    </source>
</evidence>
<feature type="transmembrane region" description="Helical" evidence="4">
    <location>
        <begin position="369"/>
        <end position="389"/>
    </location>
</feature>
<name>S5YIE2_PARAH</name>
<dbReference type="InterPro" id="IPR050327">
    <property type="entry name" value="Proton-linked_MCT"/>
</dbReference>
<reference evidence="6 7" key="1">
    <citation type="journal article" date="2014" name="BMC Genomics">
        <title>Architecture and functions of a multipartite genome of the methylotrophic bacterium Paracoccus aminophilus JCM 7686, containing primary and secondary chromids.</title>
        <authorList>
            <person name="Dziewit L."/>
            <person name="Czarnecki J."/>
            <person name="Wibberg D."/>
            <person name="Radlinska M."/>
            <person name="Mrozek P."/>
            <person name="Szymczak M."/>
            <person name="Schluter A."/>
            <person name="Puhler A."/>
            <person name="Bartosik D."/>
        </authorList>
    </citation>
    <scope>NUCLEOTIDE SEQUENCE [LARGE SCALE GENOMIC DNA]</scope>
    <source>
        <strain evidence="6">JCM 7686</strain>
        <plasmid evidence="7">Plasmid pAMI5</plasmid>
    </source>
</reference>
<feature type="transmembrane region" description="Helical" evidence="4">
    <location>
        <begin position="218"/>
        <end position="242"/>
    </location>
</feature>
<feature type="transmembrane region" description="Helical" evidence="4">
    <location>
        <begin position="108"/>
        <end position="130"/>
    </location>
</feature>
<dbReference type="EMBL" id="CP006653">
    <property type="protein sequence ID" value="AGT11248.1"/>
    <property type="molecule type" value="Genomic_DNA"/>
</dbReference>
<dbReference type="InterPro" id="IPR020846">
    <property type="entry name" value="MFS_dom"/>
</dbReference>